<name>A0A240C7K3_SERFI</name>
<organism evidence="2 3">
    <name type="scientific">Serratia ficaria</name>
    <dbReference type="NCBI Taxonomy" id="61651"/>
    <lineage>
        <taxon>Bacteria</taxon>
        <taxon>Pseudomonadati</taxon>
        <taxon>Pseudomonadota</taxon>
        <taxon>Gammaproteobacteria</taxon>
        <taxon>Enterobacterales</taxon>
        <taxon>Yersiniaceae</taxon>
        <taxon>Serratia</taxon>
    </lineage>
</organism>
<dbReference type="EMBL" id="LT906479">
    <property type="protein sequence ID" value="SNW03789.1"/>
    <property type="molecule type" value="Genomic_DNA"/>
</dbReference>
<dbReference type="GO" id="GO:1901515">
    <property type="term" value="F:poly-beta-1,6-N-acetyl-D-glucosamine transmembrane transporter activity"/>
    <property type="evidence" value="ECO:0007669"/>
    <property type="project" value="InterPro"/>
</dbReference>
<evidence type="ECO:0000259" key="1">
    <source>
        <dbReference type="Pfam" id="PF21197"/>
    </source>
</evidence>
<dbReference type="KEGG" id="sfj:SAMEA4384070_3527"/>
<gene>
    <name evidence="2" type="primary">pgaA_1</name>
    <name evidence="2" type="ORF">SAMEA4384070_03527</name>
</gene>
<dbReference type="Proteomes" id="UP000215134">
    <property type="component" value="Chromosome 1"/>
</dbReference>
<dbReference type="InterPro" id="IPR049003">
    <property type="entry name" value="PgaA_barrel"/>
</dbReference>
<dbReference type="Gene3D" id="1.25.40.10">
    <property type="entry name" value="Tetratricopeptide repeat domain"/>
    <property type="match status" value="1"/>
</dbReference>
<reference evidence="2 3" key="1">
    <citation type="submission" date="2017-06" db="EMBL/GenBank/DDBJ databases">
        <authorList>
            <consortium name="Pathogen Informatics"/>
        </authorList>
    </citation>
    <scope>NUCLEOTIDE SEQUENCE [LARGE SCALE GENOMIC DNA]</scope>
    <source>
        <strain evidence="2 3">NCTC12148</strain>
    </source>
</reference>
<dbReference type="SUPFAM" id="SSF56935">
    <property type="entry name" value="Porins"/>
    <property type="match status" value="1"/>
</dbReference>
<evidence type="ECO:0000313" key="2">
    <source>
        <dbReference type="EMBL" id="SNW03789.1"/>
    </source>
</evidence>
<dbReference type="NCBIfam" id="TIGR03939">
    <property type="entry name" value="PGA_TPR_OMP"/>
    <property type="match status" value="1"/>
</dbReference>
<evidence type="ECO:0000313" key="3">
    <source>
        <dbReference type="Proteomes" id="UP000215134"/>
    </source>
</evidence>
<proteinExistence type="predicted"/>
<protein>
    <submittedName>
        <fullName evidence="2">Poly-beta-1,6-N-acetyl-D-glucosamine export protein</fullName>
    </submittedName>
</protein>
<accession>A0A240C7K3</accession>
<dbReference type="InterPro" id="IPR011990">
    <property type="entry name" value="TPR-like_helical_dom_sf"/>
</dbReference>
<keyword evidence="3" id="KW-1185">Reference proteome</keyword>
<feature type="domain" description="PgaA membrane beta barrel" evidence="1">
    <location>
        <begin position="173"/>
        <end position="466"/>
    </location>
</feature>
<dbReference type="Pfam" id="PF21197">
    <property type="entry name" value="PgaA_barrel"/>
    <property type="match status" value="1"/>
</dbReference>
<dbReference type="SUPFAM" id="SSF48452">
    <property type="entry name" value="TPR-like"/>
    <property type="match status" value="1"/>
</dbReference>
<sequence>MNEAAPQAVTADDATDLFYAQAEDERIDSAAALAQRVSRQYPYATRLYQLPTLAYNDDWLAGQTLLAQSRVYQRDLADAERQLTHLARTAPGNQGLRISLAGVYLARGWPRRAEEELKQAEGLEPRSLPLEIQQGYAAQELQEWRQLDMLADDAMRRAPESAAAQQLERQRRIHHLSELRISGNQGIDSDGPISGSHDFGMHAALYSPPIDENWRLFTGWGFSTGQFEEGKGINRDLGAGAEWRSRGNWAEMEVANRNFGHGNQLGLRLSSWHDFNDQWRIGGSAARLSADTPLRAMANGISANGGNLWLRWQQNESRELRASVAPSRFSDGNNRLEYGVEGRQRLLSGARYRLDMNLTLAGSRNSRENTPYYNPQRDFTLLPSLTLDHSLYRHYQTEWSQQIQAGAGGYWQQGYARKPITQLGYGQRVSWGGVLDAGAMLQFEKHPYDGKRERNISVTFDLNYRF</sequence>
<dbReference type="STRING" id="1411141.GCA_001590885_01304"/>
<dbReference type="InterPro" id="IPR023870">
    <property type="entry name" value="PGA_export_porin_PgaA"/>
</dbReference>
<dbReference type="AlphaFoldDB" id="A0A240C7K3"/>